<dbReference type="PANTHER" id="PTHR34236:SF1">
    <property type="entry name" value="DIMETHYL SULFOXIDE REDUCTASE TRANSCRIPTIONAL ACTIVATOR"/>
    <property type="match status" value="1"/>
</dbReference>
<dbReference type="InterPro" id="IPR007050">
    <property type="entry name" value="HTH_bacterioopsin"/>
</dbReference>
<evidence type="ECO:0000256" key="1">
    <source>
        <dbReference type="ARBA" id="ARBA00023015"/>
    </source>
</evidence>
<evidence type="ECO:0000313" key="5">
    <source>
        <dbReference type="EMBL" id="KYH26433.1"/>
    </source>
</evidence>
<sequence length="220" mass="25233">MSIIAEFTVPAEQFALYETLCRATEMVVEVERVVTHGPDRIMPYFWTRDGDRETFETAARNDPSVEDLTKLDELDQAVLYRANWIQDVESVVYAYTETGAILLDATGQNERWELQLRFDSEGDVTQFNNYIDESEFVLDLTRLYHPSHPTTDSHCPLTEVQRETLVAGLKSGYYEIPRETTPSELAEQFGISRQALSKRFRRVHKTLAENEVNASLDGVD</sequence>
<dbReference type="InterPro" id="IPR031803">
    <property type="entry name" value="BAT_GAF/HTH-assoc"/>
</dbReference>
<protein>
    <submittedName>
        <fullName evidence="5">HTH DNA binding domain protein</fullName>
    </submittedName>
</protein>
<dbReference type="Pfam" id="PF15915">
    <property type="entry name" value="BAT"/>
    <property type="match status" value="1"/>
</dbReference>
<proteinExistence type="predicted"/>
<keyword evidence="1" id="KW-0805">Transcription regulation</keyword>
<evidence type="ECO:0000313" key="6">
    <source>
        <dbReference type="Proteomes" id="UP000075321"/>
    </source>
</evidence>
<organism evidence="5 6">
    <name type="scientific">Halalkalicoccus paucihalophilus</name>
    <dbReference type="NCBI Taxonomy" id="1008153"/>
    <lineage>
        <taxon>Archaea</taxon>
        <taxon>Methanobacteriati</taxon>
        <taxon>Methanobacteriota</taxon>
        <taxon>Stenosarchaea group</taxon>
        <taxon>Halobacteria</taxon>
        <taxon>Halobacteriales</taxon>
        <taxon>Halococcaceae</taxon>
        <taxon>Halalkalicoccus</taxon>
    </lineage>
</organism>
<dbReference type="EMBL" id="LTAZ01000004">
    <property type="protein sequence ID" value="KYH26433.1"/>
    <property type="molecule type" value="Genomic_DNA"/>
</dbReference>
<dbReference type="Pfam" id="PF04967">
    <property type="entry name" value="HTH_10"/>
    <property type="match status" value="1"/>
</dbReference>
<evidence type="ECO:0000259" key="3">
    <source>
        <dbReference type="Pfam" id="PF04967"/>
    </source>
</evidence>
<keyword evidence="2" id="KW-0804">Transcription</keyword>
<evidence type="ECO:0000259" key="4">
    <source>
        <dbReference type="Pfam" id="PF15915"/>
    </source>
</evidence>
<dbReference type="AlphaFoldDB" id="A0A151AFQ6"/>
<dbReference type="Proteomes" id="UP000075321">
    <property type="component" value="Unassembled WGS sequence"/>
</dbReference>
<feature type="domain" description="Bacterioopsin transcriptional activator GAF and HTH associated" evidence="4">
    <location>
        <begin position="6"/>
        <end position="141"/>
    </location>
</feature>
<feature type="domain" description="HTH bat-type" evidence="3">
    <location>
        <begin position="157"/>
        <end position="208"/>
    </location>
</feature>
<accession>A0A151AFQ6</accession>
<reference evidence="5 6" key="1">
    <citation type="submission" date="2016-02" db="EMBL/GenBank/DDBJ databases">
        <title>Genome sequence of Halalkalicoccus paucihalophilus DSM 24557.</title>
        <authorList>
            <person name="Poehlein A."/>
            <person name="Daniel R."/>
        </authorList>
    </citation>
    <scope>NUCLEOTIDE SEQUENCE [LARGE SCALE GENOMIC DNA]</scope>
    <source>
        <strain evidence="5 6">DSM 24557</strain>
    </source>
</reference>
<comment type="caution">
    <text evidence="5">The sequence shown here is derived from an EMBL/GenBank/DDBJ whole genome shotgun (WGS) entry which is preliminary data.</text>
</comment>
<dbReference type="PANTHER" id="PTHR34236">
    <property type="entry name" value="DIMETHYL SULFOXIDE REDUCTASE TRANSCRIPTIONAL ACTIVATOR"/>
    <property type="match status" value="1"/>
</dbReference>
<evidence type="ECO:0000256" key="2">
    <source>
        <dbReference type="ARBA" id="ARBA00023163"/>
    </source>
</evidence>
<gene>
    <name evidence="5" type="ORF">HAPAU_15310</name>
</gene>
<dbReference type="PATRIC" id="fig|1008153.3.peg.1550"/>
<name>A0A151AFQ6_9EURY</name>
<keyword evidence="6" id="KW-1185">Reference proteome</keyword>